<evidence type="ECO:0000313" key="1">
    <source>
        <dbReference type="EMBL" id="MEE6042445.1"/>
    </source>
</evidence>
<dbReference type="RefSeq" id="WP_133247370.1">
    <property type="nucleotide sequence ID" value="NZ_CP081939.1"/>
</dbReference>
<dbReference type="Proteomes" id="UP001347884">
    <property type="component" value="Unassembled WGS sequence"/>
</dbReference>
<evidence type="ECO:0000313" key="2">
    <source>
        <dbReference type="Proteomes" id="UP001347884"/>
    </source>
</evidence>
<sequence>MGKLTEKEISTMLSKLRLTLDTASDIALDNYQFLEELIEDYDSQNEALKASCLDEDIDFDSFIDLAEAAIQWHKHALSLLKALKRNKLPLKQCIQIYNAERE</sequence>
<organism evidence="1 2">
    <name type="scientific">Avibacterium paragallinarum</name>
    <name type="common">Haemophilus gallinarum</name>
    <dbReference type="NCBI Taxonomy" id="728"/>
    <lineage>
        <taxon>Bacteria</taxon>
        <taxon>Pseudomonadati</taxon>
        <taxon>Pseudomonadota</taxon>
        <taxon>Gammaproteobacteria</taxon>
        <taxon>Pasteurellales</taxon>
        <taxon>Pasteurellaceae</taxon>
        <taxon>Avibacterium</taxon>
    </lineage>
</organism>
<gene>
    <name evidence="1" type="ORF">M5S13_11280</name>
</gene>
<protein>
    <submittedName>
        <fullName evidence="1">Uncharacterized protein</fullName>
    </submittedName>
</protein>
<keyword evidence="2" id="KW-1185">Reference proteome</keyword>
<comment type="caution">
    <text evidence="1">The sequence shown here is derived from an EMBL/GenBank/DDBJ whole genome shotgun (WGS) entry which is preliminary data.</text>
</comment>
<proteinExistence type="predicted"/>
<dbReference type="EMBL" id="JAMDKF010000033">
    <property type="protein sequence ID" value="MEE6042445.1"/>
    <property type="molecule type" value="Genomic_DNA"/>
</dbReference>
<name>A0ABU7QKZ6_AVIPA</name>
<accession>A0ABU7QKZ6</accession>
<reference evidence="1 2" key="1">
    <citation type="journal article" date="2022" name="Front. Microbiol.">
        <title>Commensal bacteria contribute to the growth of multidrug-resistant Avibacterium paragallinarum in chickens.</title>
        <authorList>
            <person name="Zhu J."/>
            <person name="Chen Y."/>
            <person name="Wu Y."/>
            <person name="Wang Y."/>
            <person name="Zhu K."/>
        </authorList>
    </citation>
    <scope>NUCLEOTIDE SEQUENCE [LARGE SCALE GENOMIC DNA]</scope>
    <source>
        <strain evidence="1 2">AV25</strain>
    </source>
</reference>